<evidence type="ECO:0000256" key="1">
    <source>
        <dbReference type="SAM" id="Phobius"/>
    </source>
</evidence>
<keyword evidence="3" id="KW-1185">Reference proteome</keyword>
<dbReference type="OrthoDB" id="10007274at2"/>
<name>A0A179BNL3_ACIFR</name>
<reference evidence="2 3" key="1">
    <citation type="submission" date="2016-04" db="EMBL/GenBank/DDBJ databases">
        <title>Acidithiobacillus ferrooxidans genome sequencing and assembly.</title>
        <authorList>
            <person name="Zhou Z."/>
        </authorList>
    </citation>
    <scope>NUCLEOTIDE SEQUENCE [LARGE SCALE GENOMIC DNA]</scope>
    <source>
        <strain evidence="2 3">BY0502</strain>
    </source>
</reference>
<feature type="transmembrane region" description="Helical" evidence="1">
    <location>
        <begin position="12"/>
        <end position="30"/>
    </location>
</feature>
<keyword evidence="1" id="KW-0472">Membrane</keyword>
<dbReference type="RefSeq" id="WP_064217921.1">
    <property type="nucleotide sequence ID" value="NZ_LVXZ01000013.1"/>
</dbReference>
<evidence type="ECO:0000313" key="2">
    <source>
        <dbReference type="EMBL" id="OAP93232.1"/>
    </source>
</evidence>
<sequence length="103" mass="11669">MKKVINFLKEVIVRGRPVFLVMFIIFTVHIRNLASIGWGGWALYLATLAVTVTGCYLQKGCQADVIGILKVLHPKIAAVFSKLIARKKIGDKKPTNKKRRHRR</sequence>
<gene>
    <name evidence="2" type="ORF">A4H96_01350</name>
</gene>
<comment type="caution">
    <text evidence="2">The sequence shown here is derived from an EMBL/GenBank/DDBJ whole genome shotgun (WGS) entry which is preliminary data.</text>
</comment>
<proteinExistence type="predicted"/>
<keyword evidence="1" id="KW-1133">Transmembrane helix</keyword>
<protein>
    <submittedName>
        <fullName evidence="2">Uncharacterized protein</fullName>
    </submittedName>
</protein>
<keyword evidence="1" id="KW-0812">Transmembrane</keyword>
<organism evidence="2 3">
    <name type="scientific">Acidithiobacillus ferrooxidans</name>
    <name type="common">Thiobacillus ferrooxidans</name>
    <dbReference type="NCBI Taxonomy" id="920"/>
    <lineage>
        <taxon>Bacteria</taxon>
        <taxon>Pseudomonadati</taxon>
        <taxon>Pseudomonadota</taxon>
        <taxon>Acidithiobacillia</taxon>
        <taxon>Acidithiobacillales</taxon>
        <taxon>Acidithiobacillaceae</taxon>
        <taxon>Acidithiobacillus</taxon>
    </lineage>
</organism>
<dbReference type="AlphaFoldDB" id="A0A179BNL3"/>
<dbReference type="Proteomes" id="UP000078302">
    <property type="component" value="Unassembled WGS sequence"/>
</dbReference>
<feature type="transmembrane region" description="Helical" evidence="1">
    <location>
        <begin position="36"/>
        <end position="57"/>
    </location>
</feature>
<accession>A0A179BNL3</accession>
<dbReference type="EMBL" id="LVXZ01000013">
    <property type="protein sequence ID" value="OAP93232.1"/>
    <property type="molecule type" value="Genomic_DNA"/>
</dbReference>
<evidence type="ECO:0000313" key="3">
    <source>
        <dbReference type="Proteomes" id="UP000078302"/>
    </source>
</evidence>